<evidence type="ECO:0000313" key="10">
    <source>
        <dbReference type="EMBL" id="KAK3314099.1"/>
    </source>
</evidence>
<protein>
    <recommendedName>
        <fullName evidence="9">DUF676 domain-containing protein</fullName>
    </recommendedName>
</protein>
<dbReference type="PANTHER" id="PTHR48182:SF2">
    <property type="entry name" value="PROTEIN SERAC1"/>
    <property type="match status" value="1"/>
</dbReference>
<evidence type="ECO:0000256" key="6">
    <source>
        <dbReference type="ARBA" id="ARBA00023128"/>
    </source>
</evidence>
<keyword evidence="7 8" id="KW-0472">Membrane</keyword>
<dbReference type="AlphaFoldDB" id="A0AAE0HWW8"/>
<keyword evidence="6" id="KW-0496">Mitochondrion</keyword>
<proteinExistence type="inferred from homology"/>
<dbReference type="InterPro" id="IPR007751">
    <property type="entry name" value="DUF676_lipase-like"/>
</dbReference>
<accession>A0AAE0HWW8</accession>
<keyword evidence="5" id="KW-0256">Endoplasmic reticulum</keyword>
<dbReference type="InterPro" id="IPR029058">
    <property type="entry name" value="AB_hydrolase_fold"/>
</dbReference>
<gene>
    <name evidence="10" type="ORF">B0H66DRAFT_371414</name>
</gene>
<comment type="subcellular location">
    <subcellularLocation>
        <location evidence="2">Endoplasmic reticulum</location>
    </subcellularLocation>
    <subcellularLocation>
        <location evidence="3">Membrane</location>
    </subcellularLocation>
    <subcellularLocation>
        <location evidence="1">Mitochondrion</location>
    </subcellularLocation>
</comment>
<evidence type="ECO:0000256" key="2">
    <source>
        <dbReference type="ARBA" id="ARBA00004240"/>
    </source>
</evidence>
<evidence type="ECO:0000256" key="4">
    <source>
        <dbReference type="ARBA" id="ARBA00007920"/>
    </source>
</evidence>
<keyword evidence="8" id="KW-1133">Transmembrane helix</keyword>
<dbReference type="Gene3D" id="3.40.50.1820">
    <property type="entry name" value="alpha/beta hydrolase"/>
    <property type="match status" value="1"/>
</dbReference>
<dbReference type="PANTHER" id="PTHR48182">
    <property type="entry name" value="PROTEIN SERAC1"/>
    <property type="match status" value="1"/>
</dbReference>
<comment type="caution">
    <text evidence="10">The sequence shown here is derived from an EMBL/GenBank/DDBJ whole genome shotgun (WGS) entry which is preliminary data.</text>
</comment>
<reference evidence="10" key="2">
    <citation type="submission" date="2023-06" db="EMBL/GenBank/DDBJ databases">
        <authorList>
            <consortium name="Lawrence Berkeley National Laboratory"/>
            <person name="Haridas S."/>
            <person name="Hensen N."/>
            <person name="Bonometti L."/>
            <person name="Westerberg I."/>
            <person name="Brannstrom I.O."/>
            <person name="Guillou S."/>
            <person name="Cros-Aarteil S."/>
            <person name="Calhoun S."/>
            <person name="Kuo A."/>
            <person name="Mondo S."/>
            <person name="Pangilinan J."/>
            <person name="Riley R."/>
            <person name="Labutti K."/>
            <person name="Andreopoulos B."/>
            <person name="Lipzen A."/>
            <person name="Chen C."/>
            <person name="Yanf M."/>
            <person name="Daum C."/>
            <person name="Ng V."/>
            <person name="Clum A."/>
            <person name="Steindorff A."/>
            <person name="Ohm R."/>
            <person name="Martin F."/>
            <person name="Silar P."/>
            <person name="Natvig D."/>
            <person name="Lalanne C."/>
            <person name="Gautier V."/>
            <person name="Ament-Velasquez S.L."/>
            <person name="Kruys A."/>
            <person name="Hutchinson M.I."/>
            <person name="Powell A.J."/>
            <person name="Barry K."/>
            <person name="Miller A.N."/>
            <person name="Grigoriev I.V."/>
            <person name="Debuchy R."/>
            <person name="Gladieux P."/>
            <person name="Thoren M.H."/>
            <person name="Johannesson H."/>
        </authorList>
    </citation>
    <scope>NUCLEOTIDE SEQUENCE</scope>
    <source>
        <strain evidence="10">CBS 118394</strain>
    </source>
</reference>
<feature type="domain" description="DUF676" evidence="9">
    <location>
        <begin position="148"/>
        <end position="216"/>
    </location>
</feature>
<sequence>MAPPGQLRLCYSTSDPRIDIIAVQGLWANPKYTWLKDGVSWLADLLPQDLPEARIRSFGPAAIPTGLDLNFIFPMKNWAVVAAGLLLIALLFPSVRFFALTMVVVVGSLRGSLFLRKYLHNLQTTPSTEIQDQALSLLLQLSQRDVDIPIVLIGHSFGGLVIKQALIMAANDARFQDIYRSIAGTLFIGTPHRGTKLASAFRWGLWRSGAIRTVLEVQSGILDELDRQFFELPRVQDIMKNHSIHCFYELEPTIYGPRFLRFFSMITVDKTSATWPDKPSIPVHGLAAKHSYLVKFSSRSDPNYRCIAQVLQDIARSQRI</sequence>
<evidence type="ECO:0000256" key="5">
    <source>
        <dbReference type="ARBA" id="ARBA00022824"/>
    </source>
</evidence>
<evidence type="ECO:0000256" key="1">
    <source>
        <dbReference type="ARBA" id="ARBA00004173"/>
    </source>
</evidence>
<evidence type="ECO:0000259" key="9">
    <source>
        <dbReference type="Pfam" id="PF05057"/>
    </source>
</evidence>
<dbReference type="Proteomes" id="UP001283341">
    <property type="component" value="Unassembled WGS sequence"/>
</dbReference>
<dbReference type="InterPro" id="IPR052374">
    <property type="entry name" value="SERAC1"/>
</dbReference>
<feature type="transmembrane region" description="Helical" evidence="8">
    <location>
        <begin position="78"/>
        <end position="109"/>
    </location>
</feature>
<evidence type="ECO:0000256" key="3">
    <source>
        <dbReference type="ARBA" id="ARBA00004370"/>
    </source>
</evidence>
<reference evidence="10" key="1">
    <citation type="journal article" date="2023" name="Mol. Phylogenet. Evol.">
        <title>Genome-scale phylogeny and comparative genomics of the fungal order Sordariales.</title>
        <authorList>
            <person name="Hensen N."/>
            <person name="Bonometti L."/>
            <person name="Westerberg I."/>
            <person name="Brannstrom I.O."/>
            <person name="Guillou S."/>
            <person name="Cros-Aarteil S."/>
            <person name="Calhoun S."/>
            <person name="Haridas S."/>
            <person name="Kuo A."/>
            <person name="Mondo S."/>
            <person name="Pangilinan J."/>
            <person name="Riley R."/>
            <person name="LaButti K."/>
            <person name="Andreopoulos B."/>
            <person name="Lipzen A."/>
            <person name="Chen C."/>
            <person name="Yan M."/>
            <person name="Daum C."/>
            <person name="Ng V."/>
            <person name="Clum A."/>
            <person name="Steindorff A."/>
            <person name="Ohm R.A."/>
            <person name="Martin F."/>
            <person name="Silar P."/>
            <person name="Natvig D.O."/>
            <person name="Lalanne C."/>
            <person name="Gautier V."/>
            <person name="Ament-Velasquez S.L."/>
            <person name="Kruys A."/>
            <person name="Hutchinson M.I."/>
            <person name="Powell A.J."/>
            <person name="Barry K."/>
            <person name="Miller A.N."/>
            <person name="Grigoriev I.V."/>
            <person name="Debuchy R."/>
            <person name="Gladieux P."/>
            <person name="Hiltunen Thoren M."/>
            <person name="Johannesson H."/>
        </authorList>
    </citation>
    <scope>NUCLEOTIDE SEQUENCE</scope>
    <source>
        <strain evidence="10">CBS 118394</strain>
    </source>
</reference>
<dbReference type="EMBL" id="JAUEDM010000007">
    <property type="protein sequence ID" value="KAK3314099.1"/>
    <property type="molecule type" value="Genomic_DNA"/>
</dbReference>
<comment type="similarity">
    <text evidence="4">Belongs to the putative lipase ROG1 family.</text>
</comment>
<keyword evidence="11" id="KW-1185">Reference proteome</keyword>
<dbReference type="SUPFAM" id="SSF53474">
    <property type="entry name" value="alpha/beta-Hydrolases"/>
    <property type="match status" value="1"/>
</dbReference>
<name>A0AAE0HWW8_9PEZI</name>
<organism evidence="10 11">
    <name type="scientific">Apodospora peruviana</name>
    <dbReference type="NCBI Taxonomy" id="516989"/>
    <lineage>
        <taxon>Eukaryota</taxon>
        <taxon>Fungi</taxon>
        <taxon>Dikarya</taxon>
        <taxon>Ascomycota</taxon>
        <taxon>Pezizomycotina</taxon>
        <taxon>Sordariomycetes</taxon>
        <taxon>Sordariomycetidae</taxon>
        <taxon>Sordariales</taxon>
        <taxon>Lasiosphaeriaceae</taxon>
        <taxon>Apodospora</taxon>
    </lineage>
</organism>
<evidence type="ECO:0000256" key="7">
    <source>
        <dbReference type="ARBA" id="ARBA00023136"/>
    </source>
</evidence>
<keyword evidence="8" id="KW-0812">Transmembrane</keyword>
<evidence type="ECO:0000313" key="11">
    <source>
        <dbReference type="Proteomes" id="UP001283341"/>
    </source>
</evidence>
<dbReference type="Pfam" id="PF05057">
    <property type="entry name" value="DUF676"/>
    <property type="match status" value="1"/>
</dbReference>
<evidence type="ECO:0000256" key="8">
    <source>
        <dbReference type="SAM" id="Phobius"/>
    </source>
</evidence>